<reference evidence="4" key="1">
    <citation type="submission" date="2025-08" db="UniProtKB">
        <authorList>
            <consortium name="RefSeq"/>
        </authorList>
    </citation>
    <scope>IDENTIFICATION</scope>
    <source>
        <tissue evidence="4">Entire body</tissue>
    </source>
</reference>
<gene>
    <name evidence="4" type="primary">LOC108735194</name>
</gene>
<evidence type="ECO:0000313" key="4">
    <source>
        <dbReference type="RefSeq" id="XP_018322539.1"/>
    </source>
</evidence>
<organism evidence="3 4">
    <name type="scientific">Agrilus planipennis</name>
    <name type="common">Emerald ash borer</name>
    <name type="synonym">Agrilus marcopoli</name>
    <dbReference type="NCBI Taxonomy" id="224129"/>
    <lineage>
        <taxon>Eukaryota</taxon>
        <taxon>Metazoa</taxon>
        <taxon>Ecdysozoa</taxon>
        <taxon>Arthropoda</taxon>
        <taxon>Hexapoda</taxon>
        <taxon>Insecta</taxon>
        <taxon>Pterygota</taxon>
        <taxon>Neoptera</taxon>
        <taxon>Endopterygota</taxon>
        <taxon>Coleoptera</taxon>
        <taxon>Polyphaga</taxon>
        <taxon>Elateriformia</taxon>
        <taxon>Buprestoidea</taxon>
        <taxon>Buprestidae</taxon>
        <taxon>Agrilinae</taxon>
        <taxon>Agrilus</taxon>
    </lineage>
</organism>
<protein>
    <submittedName>
        <fullName evidence="4">Uncharacterized protein LOC108735194 isoform X1</fullName>
    </submittedName>
</protein>
<feature type="region of interest" description="Disordered" evidence="1">
    <location>
        <begin position="851"/>
        <end position="870"/>
    </location>
</feature>
<keyword evidence="2" id="KW-0732">Signal</keyword>
<feature type="compositionally biased region" description="Basic and acidic residues" evidence="1">
    <location>
        <begin position="989"/>
        <end position="999"/>
    </location>
</feature>
<keyword evidence="3" id="KW-1185">Reference proteome</keyword>
<sequence>MFKLAVFSVLVAVAIAKPSVYYSSPLAYSAPVVAAPSSVSSHSKTDYHNENSHSVVGGGVAAVAAEPVVASVGAVPDPSTDQQYPIEIHSAPLVVPPLSSFSNYSRTESSNEYSQSESVIDPAAPLTSSLVSEQLPVVEIKSPNYVANVPEIAVSSSSSPASLNYLPPVPQNIAVPNVYINNEAIANAVEITPETTTDESVIVPSSTPPLAIAEFLPSLPESIEQSSESVTVNEVSTENSVLKETVDIVEPTVTVIEDLGIEQITTTVNPVVIESGYGKTAETANVTFSATSFNTPTPSLVPAYGTQNDLVDVNINVSQSPVNEVVVDSFVLNEPLRPLQNVQSKIEDINGDSSSLAHTTKTVAADYSLPQDVPSGYVPYEPQSSKFLSASLIENKSEHSHFLVQTPKTVITDYNLPQDGPSVYISYISDNEPQNNSSVSSFPASFIDSYTEIEKQVVLPSSVTFDLVSRPQSFIPVEAASEPSKVLISAEYVPSSPSEVSQYINIISSTPLPDTQNDKHIISTIDADVKNLEERLQQTFPDVVSVEADNSAVNIVPPSKYITSKIDTDVNNLKESLKQTFPDVVSDQVDNSAVNLVPSVVSTVPSIISSSKTNYGHEVSQHWIGTPATPVQLGEPILDSSLIQSPVSFKTFNRINCTDETHQSVSPLVENVDLTLLSHDSVPVSIPVSSLSSYNKTDYSNETSFTFTPLGAVASNVADTSFGPASVAYSSPVEVAPGSSVSSSSRTDYHHEASRTDVGAGAVAVDQPVVAAYRAAPVAYSSAPVAVAGSPAASVSSHTKTDYHHENSQHAVGAGAPVAAVRASPVVYSAAPVAYSAAPAAVAASPASSVSSHTKTDYHHEDSRHQQLGSGAAVAAVRASPVAYSAPAVAYSAPAVTYSAPAVAYSAPAVAYSAPAVSYSSPVVVRKVAVAAPSYLNEVSYTPSVYARRVYSSPAVAYASSPYVSYSSPVAYAAGPASSSSSSIRTGGYHHEDHQQNVY</sequence>
<evidence type="ECO:0000256" key="1">
    <source>
        <dbReference type="SAM" id="MobiDB-lite"/>
    </source>
</evidence>
<accession>A0A1W4WF33</accession>
<dbReference type="KEGG" id="apln:108735194"/>
<feature type="region of interest" description="Disordered" evidence="1">
    <location>
        <begin position="979"/>
        <end position="999"/>
    </location>
</feature>
<feature type="compositionally biased region" description="Basic and acidic residues" evidence="1">
    <location>
        <begin position="854"/>
        <end position="865"/>
    </location>
</feature>
<dbReference type="Proteomes" id="UP000192223">
    <property type="component" value="Unplaced"/>
</dbReference>
<dbReference type="RefSeq" id="XP_018322539.1">
    <property type="nucleotide sequence ID" value="XM_018467037.1"/>
</dbReference>
<dbReference type="GeneID" id="108735194"/>
<feature type="region of interest" description="Disordered" evidence="1">
    <location>
        <begin position="734"/>
        <end position="755"/>
    </location>
</feature>
<evidence type="ECO:0000313" key="3">
    <source>
        <dbReference type="Proteomes" id="UP000192223"/>
    </source>
</evidence>
<proteinExistence type="predicted"/>
<feature type="signal peptide" evidence="2">
    <location>
        <begin position="1"/>
        <end position="16"/>
    </location>
</feature>
<dbReference type="InParanoid" id="A0A1W4WF33"/>
<feature type="compositionally biased region" description="Low complexity" evidence="1">
    <location>
        <begin position="734"/>
        <end position="745"/>
    </location>
</feature>
<evidence type="ECO:0000256" key="2">
    <source>
        <dbReference type="SAM" id="SignalP"/>
    </source>
</evidence>
<feature type="chain" id="PRO_5010715449" evidence="2">
    <location>
        <begin position="17"/>
        <end position="999"/>
    </location>
</feature>
<dbReference type="AlphaFoldDB" id="A0A1W4WF33"/>
<name>A0A1W4WF33_AGRPL</name>